<feature type="domain" description="HTH araC/xylS-type" evidence="10">
    <location>
        <begin position="1264"/>
        <end position="1364"/>
    </location>
</feature>
<dbReference type="InterPro" id="IPR003661">
    <property type="entry name" value="HisK_dim/P_dom"/>
</dbReference>
<dbReference type="Gene3D" id="2.60.40.10">
    <property type="entry name" value="Immunoglobulins"/>
    <property type="match status" value="1"/>
</dbReference>
<dbReference type="InterPro" id="IPR018060">
    <property type="entry name" value="HTH_AraC"/>
</dbReference>
<dbReference type="SMART" id="SM00387">
    <property type="entry name" value="HATPase_c"/>
    <property type="match status" value="1"/>
</dbReference>
<dbReference type="GO" id="GO:0043565">
    <property type="term" value="F:sequence-specific DNA binding"/>
    <property type="evidence" value="ECO:0007669"/>
    <property type="project" value="InterPro"/>
</dbReference>
<dbReference type="FunFam" id="1.10.287.130:FF:000045">
    <property type="entry name" value="Two-component system sensor histidine kinase/response regulator"/>
    <property type="match status" value="1"/>
</dbReference>
<keyword evidence="14" id="KW-1185">Reference proteome</keyword>
<dbReference type="Gene3D" id="3.40.50.2300">
    <property type="match status" value="1"/>
</dbReference>
<dbReference type="SUPFAM" id="SSF55874">
    <property type="entry name" value="ATPase domain of HSP90 chaperone/DNA topoisomerase II/histidine kinase"/>
    <property type="match status" value="1"/>
</dbReference>
<dbReference type="PANTHER" id="PTHR43547:SF2">
    <property type="entry name" value="HYBRID SIGNAL TRANSDUCTION HISTIDINE KINASE C"/>
    <property type="match status" value="1"/>
</dbReference>
<dbReference type="PROSITE" id="PS50109">
    <property type="entry name" value="HIS_KIN"/>
    <property type="match status" value="1"/>
</dbReference>
<evidence type="ECO:0000259" key="12">
    <source>
        <dbReference type="PROSITE" id="PS50110"/>
    </source>
</evidence>
<proteinExistence type="predicted"/>
<accession>A0A842IUH1</accession>
<dbReference type="PROSITE" id="PS01124">
    <property type="entry name" value="HTH_ARAC_FAMILY_2"/>
    <property type="match status" value="1"/>
</dbReference>
<dbReference type="SUPFAM" id="SSF47384">
    <property type="entry name" value="Homodimeric domain of signal transducing histidine kinase"/>
    <property type="match status" value="1"/>
</dbReference>
<dbReference type="GO" id="GO:0003700">
    <property type="term" value="F:DNA-binding transcription factor activity"/>
    <property type="evidence" value="ECO:0007669"/>
    <property type="project" value="InterPro"/>
</dbReference>
<evidence type="ECO:0000256" key="3">
    <source>
        <dbReference type="ARBA" id="ARBA00022553"/>
    </source>
</evidence>
<evidence type="ECO:0000256" key="2">
    <source>
        <dbReference type="ARBA" id="ARBA00012438"/>
    </source>
</evidence>
<dbReference type="EC" id="2.7.13.3" evidence="2"/>
<evidence type="ECO:0000256" key="7">
    <source>
        <dbReference type="ARBA" id="ARBA00023163"/>
    </source>
</evidence>
<evidence type="ECO:0000256" key="9">
    <source>
        <dbReference type="SAM" id="Phobius"/>
    </source>
</evidence>
<dbReference type="EMBL" id="JACLCP010000003">
    <property type="protein sequence ID" value="MBC2845544.1"/>
    <property type="molecule type" value="Genomic_DNA"/>
</dbReference>
<dbReference type="InterPro" id="IPR011110">
    <property type="entry name" value="Reg_prop"/>
</dbReference>
<dbReference type="Pfam" id="PF07495">
    <property type="entry name" value="Y_Y_Y"/>
    <property type="match status" value="1"/>
</dbReference>
<dbReference type="InterPro" id="IPR011123">
    <property type="entry name" value="Y_Y_Y"/>
</dbReference>
<dbReference type="Pfam" id="PF00072">
    <property type="entry name" value="Response_reg"/>
    <property type="match status" value="1"/>
</dbReference>
<sequence>MLRLVIILSFLIGANEVNSQIDFNSLEFNSVKENIFQRPITSMVLDKHGFLWIGTEGAGLYQYNGLSYKYYRHDLTDVNTINSNSISSMFLDNSGQLWIGTDAGLCVYNEKQDSFQRFTRGIENVTADDYINVLCFAQYGDRFVVGTYNGIKELDFQNGLLQDYALVGQSVLDLKFSSKGDLYIATGLGLKIERYNERGKIGNVPIQNLNFQEHITSLHIDNRENLWVGTLRDGVFKGDLKKARTPFTKLDIVESATMAITSGIDHVFVAVENEGLFVLDITGDIEKHYQYNVLDSDGIGSDSVWSMLLDNENRLWLGYYENGLGFFDEHHDKFKSIQRENVENSIHTNDIKAFAKTNDGKIWIAQINGIDILNTENKEITNVFGSAQSEYTGLKDGLYIEDVFIDSKGNVWIATWGEGIFFLKKGTKNFINFTKESTSGVLRTNKVRCFTEDSSGKVWVGSFLEGVFYFDSGTGQIQIPAGESYANSEIVNKDVKVIYYDSSGYIWIGTSSGLYHIESQNNKYQVTAHNNAISSKFDGHPSSSRILDIYETQDGTVWYGTNGGGLFEFKRDKQDFERLELEGYDLSYVNAIYEPIKNELWVSSKQGVLKIDRERNEVVQFTVDDGLLENFLKDRAVIMDNNNLFYLGTKSGINLIEPQHIVYNPYLSKPYLKDVRIFNKKVDINDKNSPLDIKSGINTISLKHNQTVLTIDYGSVSYTRPEKNNYAYFLEGFEQDWNYVGSKTSATYTNLEPGNYTFKLKVSNNDNIWNEASVILKIDVLPPWWKTVWAYILYVLLFGCLAFGVAYFYRKRINERNTFRLERERRKQKVELQKQKLQFFTNISHEFRTPLTLIINPVKELIESDSSGFPKSVQRKHKIIHKNAERLSRLINELMDFRKLQSNKLQLKVGQFNLVKSTKGILSFFNEESKRRAIQLDLKHNSANLDIWADSGLLEKVMFNLLSNAFKVTPNKGRIRVKITSNRQKILPLISTETPIPVVELSVKDNGPGIDQKDYKKIFDRFYQVSQLNKSYYGSTGVGLEMVKSFVKLHKGVVEVDSELGKGTVFKVFIPYGKEFFEDNNLSTIRDNEKSLLNINSESKSEIYKIEDILSKKELKKKLLIVEDNPDLQDYLVSILEEDYDLVLASDGQEGWLKTMEHRPDIIVTDVIMPIMDGIEFSQKVKKDPSLNQIPIVMLTAKNLTEDRIKGMEVGAEAYLVKPFDTKELKVILEQLLLKKKRLFEQYSNVMPVEEEKKGSDLDNDFVQKVLGYIHDNIENTSLNVEKLSSHLCLSRSQVYRKIKTLTGLSPIEFIRRVRLERSRTIFQNDKNLNVSEVAHKVGFLSASYFTVCYKKQFGELPKSGKIK</sequence>
<dbReference type="Gene3D" id="1.10.287.130">
    <property type="match status" value="1"/>
</dbReference>
<dbReference type="InterPro" id="IPR003594">
    <property type="entry name" value="HATPase_dom"/>
</dbReference>
<dbReference type="PANTHER" id="PTHR43547">
    <property type="entry name" value="TWO-COMPONENT HISTIDINE KINASE"/>
    <property type="match status" value="1"/>
</dbReference>
<keyword evidence="4" id="KW-0808">Transferase</keyword>
<dbReference type="CDD" id="cd17574">
    <property type="entry name" value="REC_OmpR"/>
    <property type="match status" value="1"/>
</dbReference>
<dbReference type="SMART" id="SM00388">
    <property type="entry name" value="HisKA"/>
    <property type="match status" value="1"/>
</dbReference>
<dbReference type="InterPro" id="IPR009057">
    <property type="entry name" value="Homeodomain-like_sf"/>
</dbReference>
<dbReference type="Gene3D" id="3.30.565.10">
    <property type="entry name" value="Histidine kinase-like ATPase, C-terminal domain"/>
    <property type="match status" value="1"/>
</dbReference>
<evidence type="ECO:0000259" key="11">
    <source>
        <dbReference type="PROSITE" id="PS50109"/>
    </source>
</evidence>
<dbReference type="SUPFAM" id="SSF46689">
    <property type="entry name" value="Homeodomain-like"/>
    <property type="match status" value="1"/>
</dbReference>
<dbReference type="SMART" id="SM00448">
    <property type="entry name" value="REC"/>
    <property type="match status" value="1"/>
</dbReference>
<organism evidence="13 14">
    <name type="scientific">Winogradskyella flava</name>
    <dbReference type="NCBI Taxonomy" id="1884876"/>
    <lineage>
        <taxon>Bacteria</taxon>
        <taxon>Pseudomonadati</taxon>
        <taxon>Bacteroidota</taxon>
        <taxon>Flavobacteriia</taxon>
        <taxon>Flavobacteriales</taxon>
        <taxon>Flavobacteriaceae</taxon>
        <taxon>Winogradskyella</taxon>
    </lineage>
</organism>
<dbReference type="Gene3D" id="2.130.10.10">
    <property type="entry name" value="YVTN repeat-like/Quinoprotein amine dehydrogenase"/>
    <property type="match status" value="2"/>
</dbReference>
<keyword evidence="9" id="KW-0472">Membrane</keyword>
<feature type="domain" description="Histidine kinase" evidence="11">
    <location>
        <begin position="842"/>
        <end position="1074"/>
    </location>
</feature>
<dbReference type="InterPro" id="IPR015943">
    <property type="entry name" value="WD40/YVTN_repeat-like_dom_sf"/>
</dbReference>
<dbReference type="PRINTS" id="PR00344">
    <property type="entry name" value="BCTRLSENSOR"/>
</dbReference>
<feature type="transmembrane region" description="Helical" evidence="9">
    <location>
        <begin position="788"/>
        <end position="809"/>
    </location>
</feature>
<keyword evidence="7" id="KW-0804">Transcription</keyword>
<feature type="modified residue" description="4-aspartylphosphate" evidence="8">
    <location>
        <position position="1166"/>
    </location>
</feature>
<dbReference type="InterPro" id="IPR011006">
    <property type="entry name" value="CheY-like_superfamily"/>
</dbReference>
<dbReference type="InterPro" id="IPR004358">
    <property type="entry name" value="Sig_transdc_His_kin-like_C"/>
</dbReference>
<keyword evidence="9" id="KW-1133">Transmembrane helix</keyword>
<dbReference type="GO" id="GO:0000155">
    <property type="term" value="F:phosphorelay sensor kinase activity"/>
    <property type="evidence" value="ECO:0007669"/>
    <property type="project" value="InterPro"/>
</dbReference>
<dbReference type="Pfam" id="PF00512">
    <property type="entry name" value="HisKA"/>
    <property type="match status" value="1"/>
</dbReference>
<dbReference type="Gene3D" id="1.10.10.60">
    <property type="entry name" value="Homeodomain-like"/>
    <property type="match status" value="2"/>
</dbReference>
<comment type="catalytic activity">
    <reaction evidence="1">
        <text>ATP + protein L-histidine = ADP + protein N-phospho-L-histidine.</text>
        <dbReference type="EC" id="2.7.13.3"/>
    </reaction>
</comment>
<keyword evidence="5" id="KW-0418">Kinase</keyword>
<gene>
    <name evidence="13" type="ORF">H7F21_10620</name>
</gene>
<reference evidence="13" key="1">
    <citation type="submission" date="2020-08" db="EMBL/GenBank/DDBJ databases">
        <title>Winogradskyella ouciana sp. nov., isolated from the hadal seawater of the Mariana Trench.</title>
        <authorList>
            <person name="He X."/>
        </authorList>
    </citation>
    <scope>NUCLEOTIDE SEQUENCE [LARGE SCALE GENOMIC DNA]</scope>
    <source>
        <strain evidence="13">KCTC 52348</strain>
    </source>
</reference>
<name>A0A842IUH1_9FLAO</name>
<dbReference type="FunFam" id="3.30.565.10:FF:000006">
    <property type="entry name" value="Sensor histidine kinase WalK"/>
    <property type="match status" value="1"/>
</dbReference>
<dbReference type="SUPFAM" id="SSF63829">
    <property type="entry name" value="Calcium-dependent phosphotriesterase"/>
    <property type="match status" value="3"/>
</dbReference>
<keyword evidence="9" id="KW-0812">Transmembrane</keyword>
<evidence type="ECO:0000313" key="14">
    <source>
        <dbReference type="Proteomes" id="UP000533900"/>
    </source>
</evidence>
<dbReference type="Proteomes" id="UP000533900">
    <property type="component" value="Unassembled WGS sequence"/>
</dbReference>
<dbReference type="InterPro" id="IPR036097">
    <property type="entry name" value="HisK_dim/P_sf"/>
</dbReference>
<dbReference type="PROSITE" id="PS50110">
    <property type="entry name" value="RESPONSE_REGULATORY"/>
    <property type="match status" value="1"/>
</dbReference>
<dbReference type="InterPro" id="IPR013783">
    <property type="entry name" value="Ig-like_fold"/>
</dbReference>
<evidence type="ECO:0000256" key="4">
    <source>
        <dbReference type="ARBA" id="ARBA00022679"/>
    </source>
</evidence>
<feature type="domain" description="Response regulatory" evidence="12">
    <location>
        <begin position="1118"/>
        <end position="1233"/>
    </location>
</feature>
<evidence type="ECO:0000256" key="8">
    <source>
        <dbReference type="PROSITE-ProRule" id="PRU00169"/>
    </source>
</evidence>
<dbReference type="CDD" id="cd00146">
    <property type="entry name" value="PKD"/>
    <property type="match status" value="1"/>
</dbReference>
<dbReference type="SUPFAM" id="SSF52172">
    <property type="entry name" value="CheY-like"/>
    <property type="match status" value="1"/>
</dbReference>
<evidence type="ECO:0000256" key="6">
    <source>
        <dbReference type="ARBA" id="ARBA00023015"/>
    </source>
</evidence>
<dbReference type="SMART" id="SM00342">
    <property type="entry name" value="HTH_ARAC"/>
    <property type="match status" value="1"/>
</dbReference>
<dbReference type="FunFam" id="2.60.40.10:FF:000791">
    <property type="entry name" value="Two-component system sensor histidine kinase/response regulator"/>
    <property type="match status" value="1"/>
</dbReference>
<dbReference type="Pfam" id="PF12833">
    <property type="entry name" value="HTH_18"/>
    <property type="match status" value="1"/>
</dbReference>
<evidence type="ECO:0000256" key="5">
    <source>
        <dbReference type="ARBA" id="ARBA00022777"/>
    </source>
</evidence>
<dbReference type="InterPro" id="IPR036890">
    <property type="entry name" value="HATPase_C_sf"/>
</dbReference>
<dbReference type="Pfam" id="PF07494">
    <property type="entry name" value="Reg_prop"/>
    <property type="match status" value="2"/>
</dbReference>
<dbReference type="InterPro" id="IPR001789">
    <property type="entry name" value="Sig_transdc_resp-reg_receiver"/>
</dbReference>
<dbReference type="CDD" id="cd00082">
    <property type="entry name" value="HisKA"/>
    <property type="match status" value="1"/>
</dbReference>
<evidence type="ECO:0000259" key="10">
    <source>
        <dbReference type="PROSITE" id="PS01124"/>
    </source>
</evidence>
<keyword evidence="6" id="KW-0805">Transcription regulation</keyword>
<dbReference type="Pfam" id="PF02518">
    <property type="entry name" value="HATPase_c"/>
    <property type="match status" value="1"/>
</dbReference>
<evidence type="ECO:0000313" key="13">
    <source>
        <dbReference type="EMBL" id="MBC2845544.1"/>
    </source>
</evidence>
<dbReference type="InterPro" id="IPR005467">
    <property type="entry name" value="His_kinase_dom"/>
</dbReference>
<dbReference type="RefSeq" id="WP_185789269.1">
    <property type="nucleotide sequence ID" value="NZ_JACLCP010000003.1"/>
</dbReference>
<comment type="caution">
    <text evidence="13">The sequence shown here is derived from an EMBL/GenBank/DDBJ whole genome shotgun (WGS) entry which is preliminary data.</text>
</comment>
<keyword evidence="3 8" id="KW-0597">Phosphoprotein</keyword>
<protein>
    <recommendedName>
        <fullName evidence="2">histidine kinase</fullName>
        <ecNumber evidence="2">2.7.13.3</ecNumber>
    </recommendedName>
</protein>
<evidence type="ECO:0000256" key="1">
    <source>
        <dbReference type="ARBA" id="ARBA00000085"/>
    </source>
</evidence>